<keyword evidence="2 9" id="KW-0813">Transport</keyword>
<feature type="transmembrane region" description="Helical" evidence="9">
    <location>
        <begin position="78"/>
        <end position="98"/>
    </location>
</feature>
<evidence type="ECO:0000256" key="4">
    <source>
        <dbReference type="ARBA" id="ARBA00022989"/>
    </source>
</evidence>
<evidence type="ECO:0000313" key="12">
    <source>
        <dbReference type="Proteomes" id="UP000053257"/>
    </source>
</evidence>
<feature type="transmembrane region" description="Helical" evidence="9">
    <location>
        <begin position="519"/>
        <end position="537"/>
    </location>
</feature>
<dbReference type="Gene3D" id="3.10.580.20">
    <property type="match status" value="1"/>
</dbReference>
<dbReference type="SMART" id="SM00116">
    <property type="entry name" value="CBS"/>
    <property type="match status" value="2"/>
</dbReference>
<evidence type="ECO:0000256" key="9">
    <source>
        <dbReference type="RuleBase" id="RU361221"/>
    </source>
</evidence>
<reference evidence="11 12" key="1">
    <citation type="journal article" date="2014" name="PLoS Genet.">
        <title>Analysis of the Phlebiopsis gigantea genome, transcriptome and secretome provides insight into its pioneer colonization strategies of wood.</title>
        <authorList>
            <person name="Hori C."/>
            <person name="Ishida T."/>
            <person name="Igarashi K."/>
            <person name="Samejima M."/>
            <person name="Suzuki H."/>
            <person name="Master E."/>
            <person name="Ferreira P."/>
            <person name="Ruiz-Duenas F.J."/>
            <person name="Held B."/>
            <person name="Canessa P."/>
            <person name="Larrondo L.F."/>
            <person name="Schmoll M."/>
            <person name="Druzhinina I.S."/>
            <person name="Kubicek C.P."/>
            <person name="Gaskell J.A."/>
            <person name="Kersten P."/>
            <person name="St John F."/>
            <person name="Glasner J."/>
            <person name="Sabat G."/>
            <person name="Splinter BonDurant S."/>
            <person name="Syed K."/>
            <person name="Yadav J."/>
            <person name="Mgbeahuruike A.C."/>
            <person name="Kovalchuk A."/>
            <person name="Asiegbu F.O."/>
            <person name="Lackner G."/>
            <person name="Hoffmeister D."/>
            <person name="Rencoret J."/>
            <person name="Gutierrez A."/>
            <person name="Sun H."/>
            <person name="Lindquist E."/>
            <person name="Barry K."/>
            <person name="Riley R."/>
            <person name="Grigoriev I.V."/>
            <person name="Henrissat B."/>
            <person name="Kues U."/>
            <person name="Berka R.M."/>
            <person name="Martinez A.T."/>
            <person name="Covert S.F."/>
            <person name="Blanchette R.A."/>
            <person name="Cullen D."/>
        </authorList>
    </citation>
    <scope>NUCLEOTIDE SEQUENCE [LARGE SCALE GENOMIC DNA]</scope>
    <source>
        <strain evidence="11 12">11061_1 CR5-6</strain>
    </source>
</reference>
<dbReference type="Gene3D" id="1.10.3080.10">
    <property type="entry name" value="Clc chloride channel"/>
    <property type="match status" value="1"/>
</dbReference>
<evidence type="ECO:0000256" key="3">
    <source>
        <dbReference type="ARBA" id="ARBA00022692"/>
    </source>
</evidence>
<evidence type="ECO:0000256" key="7">
    <source>
        <dbReference type="ARBA" id="ARBA00023214"/>
    </source>
</evidence>
<keyword evidence="3 9" id="KW-0812">Transmembrane</keyword>
<feature type="transmembrane region" description="Helical" evidence="9">
    <location>
        <begin position="180"/>
        <end position="200"/>
    </location>
</feature>
<dbReference type="GO" id="GO:0005769">
    <property type="term" value="C:early endosome"/>
    <property type="evidence" value="ECO:0007669"/>
    <property type="project" value="TreeGrafter"/>
</dbReference>
<feature type="transmembrane region" description="Helical" evidence="9">
    <location>
        <begin position="414"/>
        <end position="436"/>
    </location>
</feature>
<dbReference type="InterPro" id="IPR000644">
    <property type="entry name" value="CBS_dom"/>
</dbReference>
<dbReference type="STRING" id="745531.A0A0C3PJV9"/>
<feature type="transmembrane region" description="Helical" evidence="9">
    <location>
        <begin position="443"/>
        <end position="466"/>
    </location>
</feature>
<dbReference type="AlphaFoldDB" id="A0A0C3PJV9"/>
<name>A0A0C3PJV9_PHLG1</name>
<dbReference type="OrthoDB" id="44789at2759"/>
<feature type="transmembrane region" description="Helical" evidence="9">
    <location>
        <begin position="490"/>
        <end position="512"/>
    </location>
</feature>
<feature type="transmembrane region" description="Helical" evidence="9">
    <location>
        <begin position="220"/>
        <end position="237"/>
    </location>
</feature>
<dbReference type="InterPro" id="IPR001807">
    <property type="entry name" value="ClC"/>
</dbReference>
<feature type="domain" description="CBS" evidence="10">
    <location>
        <begin position="573"/>
        <end position="632"/>
    </location>
</feature>
<evidence type="ECO:0000256" key="8">
    <source>
        <dbReference type="PROSITE-ProRule" id="PRU00703"/>
    </source>
</evidence>
<dbReference type="SUPFAM" id="SSF81340">
    <property type="entry name" value="Clc chloride channel"/>
    <property type="match status" value="1"/>
</dbReference>
<dbReference type="Proteomes" id="UP000053257">
    <property type="component" value="Unassembled WGS sequence"/>
</dbReference>
<dbReference type="PROSITE" id="PS51371">
    <property type="entry name" value="CBS"/>
    <property type="match status" value="2"/>
</dbReference>
<dbReference type="HOGENOM" id="CLU_003181_2_2_1"/>
<dbReference type="PANTHER" id="PTHR45711:SF9">
    <property type="entry name" value="ANION_PROTON EXCHANGE TRANSPORTER GEF1"/>
    <property type="match status" value="1"/>
</dbReference>
<dbReference type="GO" id="GO:0005783">
    <property type="term" value="C:endoplasmic reticulum"/>
    <property type="evidence" value="ECO:0007669"/>
    <property type="project" value="TreeGrafter"/>
</dbReference>
<feature type="transmembrane region" description="Helical" evidence="9">
    <location>
        <begin position="147"/>
        <end position="168"/>
    </location>
</feature>
<dbReference type="GO" id="GO:0000324">
    <property type="term" value="C:fungal-type vacuole"/>
    <property type="evidence" value="ECO:0007669"/>
    <property type="project" value="TreeGrafter"/>
</dbReference>
<evidence type="ECO:0000259" key="10">
    <source>
        <dbReference type="PROSITE" id="PS51371"/>
    </source>
</evidence>
<dbReference type="GO" id="GO:0005794">
    <property type="term" value="C:Golgi apparatus"/>
    <property type="evidence" value="ECO:0007669"/>
    <property type="project" value="TreeGrafter"/>
</dbReference>
<keyword evidence="4 9" id="KW-1133">Transmembrane helix</keyword>
<accession>A0A0C3PJV9</accession>
<feature type="transmembrane region" description="Helical" evidence="9">
    <location>
        <begin position="323"/>
        <end position="344"/>
    </location>
</feature>
<evidence type="ECO:0000256" key="6">
    <source>
        <dbReference type="ARBA" id="ARBA00023136"/>
    </source>
</evidence>
<dbReference type="GO" id="GO:0006878">
    <property type="term" value="P:intracellular copper ion homeostasis"/>
    <property type="evidence" value="ECO:0007669"/>
    <property type="project" value="TreeGrafter"/>
</dbReference>
<dbReference type="GO" id="GO:0005886">
    <property type="term" value="C:plasma membrane"/>
    <property type="evidence" value="ECO:0007669"/>
    <property type="project" value="TreeGrafter"/>
</dbReference>
<comment type="subcellular location">
    <subcellularLocation>
        <location evidence="1 9">Membrane</location>
        <topology evidence="1 9">Multi-pass membrane protein</topology>
    </subcellularLocation>
</comment>
<keyword evidence="6 9" id="KW-0472">Membrane</keyword>
<dbReference type="EMBL" id="KN840516">
    <property type="protein sequence ID" value="KIP06518.1"/>
    <property type="molecule type" value="Genomic_DNA"/>
</dbReference>
<dbReference type="CDD" id="cd03684">
    <property type="entry name" value="ClC_3_like"/>
    <property type="match status" value="1"/>
</dbReference>
<dbReference type="Gene3D" id="3.90.1280.20">
    <property type="match status" value="1"/>
</dbReference>
<gene>
    <name evidence="11" type="ORF">PHLGIDRAFT_106886</name>
</gene>
<dbReference type="Pfam" id="PF00571">
    <property type="entry name" value="CBS"/>
    <property type="match status" value="2"/>
</dbReference>
<dbReference type="GO" id="GO:0005247">
    <property type="term" value="F:voltage-gated chloride channel activity"/>
    <property type="evidence" value="ECO:0007669"/>
    <property type="project" value="TreeGrafter"/>
</dbReference>
<dbReference type="FunFam" id="1.10.3080.10:FF:000011">
    <property type="entry name" value="Chloride channel protein"/>
    <property type="match status" value="1"/>
</dbReference>
<proteinExistence type="inferred from homology"/>
<organism evidence="11 12">
    <name type="scientific">Phlebiopsis gigantea (strain 11061_1 CR5-6)</name>
    <name type="common">White-rot fungus</name>
    <name type="synonym">Peniophora gigantea</name>
    <dbReference type="NCBI Taxonomy" id="745531"/>
    <lineage>
        <taxon>Eukaryota</taxon>
        <taxon>Fungi</taxon>
        <taxon>Dikarya</taxon>
        <taxon>Basidiomycota</taxon>
        <taxon>Agaricomycotina</taxon>
        <taxon>Agaricomycetes</taxon>
        <taxon>Polyporales</taxon>
        <taxon>Phanerochaetaceae</taxon>
        <taxon>Phlebiopsis</taxon>
    </lineage>
</organism>
<dbReference type="Pfam" id="PF00654">
    <property type="entry name" value="Voltage_CLC"/>
    <property type="match status" value="1"/>
</dbReference>
<dbReference type="InterPro" id="IPR046342">
    <property type="entry name" value="CBS_dom_sf"/>
</dbReference>
<keyword evidence="7 9" id="KW-0868">Chloride</keyword>
<dbReference type="PRINTS" id="PR00762">
    <property type="entry name" value="CLCHANNEL"/>
</dbReference>
<sequence length="778" mass="86432">MSRLPHNIRDNGEEEFEIIKRYEDFTTIDWIQDSIVERNKRIRKSRELHSIHRGPRGEVTLRWVWMQLKKVVDAAQSWLVVSLIGACIGANAALISIVTEWLSDLKNGYCYDGWWLNQQFCCWEIEFEDEAGCDSWHLWSDVVLAQWFIYVLFAAAFSFTAAHLVKSIAKYAAGSGISEIKCILAGFVMKGFLGFWTLVIKSMTLPLVIASGLSVGKEGPSVHMACCVGSVVAGLFARFSTSHGKMREILTASSAAGVAVAFGAPIGGVLFSIEEMTSNFSIKTMWRSFFCALVATVTLSAMNPYRSGKLVLFQVTYDRDWHFFEIIFFVILGIFGGLYGAFMVKFNMQFAAFRKKHLANHPVIEAVTLATLTGMIGYSNRFLRIDMTEGMSILFRECEGGGDYDHLCQSSVQWSVASSLFIATIIRIGLVVISYGCKVPAGIFVPSMAIGATFGRMVGIVVKALWANNPNSGIFAVCQPDVPCITPGTYAFLGAAAALSGVMRITVTVVVIMFELTGALTYILPTMIVLLVTKAVGDFLGTTGIADEAIRFNGYPFLDRDDHAYNIPVSRVMRTDLYTLPVTGLKIRELEEILHSTAVQGYPVVSVDGQNTLLGYIGRAELRYVLDKALKLHSTTQDTPCSFAPGNDEHDEVDYIPGASVAMDEDVAMELLDNSDVLKLWPWVNQTPLTVASQLPLEIVMQLFKRMGPRVILVEDHGALRGLVTVKDVIKYTLTETGEMRTHWDETQFEGIVEEVWTWITARAHDVVSLSRRLIRRR</sequence>
<feature type="transmembrane region" description="Helical" evidence="9">
    <location>
        <begin position="285"/>
        <end position="302"/>
    </location>
</feature>
<dbReference type="PANTHER" id="PTHR45711">
    <property type="entry name" value="CHLORIDE CHANNEL PROTEIN"/>
    <property type="match status" value="1"/>
</dbReference>
<evidence type="ECO:0000256" key="2">
    <source>
        <dbReference type="ARBA" id="ARBA00022448"/>
    </source>
</evidence>
<dbReference type="CDD" id="cd04591">
    <property type="entry name" value="CBS_pair_voltage-gated_CLC_euk_bac"/>
    <property type="match status" value="1"/>
</dbReference>
<keyword evidence="5 9" id="KW-0406">Ion transport</keyword>
<evidence type="ECO:0000256" key="1">
    <source>
        <dbReference type="ARBA" id="ARBA00004141"/>
    </source>
</evidence>
<feature type="transmembrane region" description="Helical" evidence="9">
    <location>
        <begin position="249"/>
        <end position="273"/>
    </location>
</feature>
<dbReference type="GO" id="GO:0006879">
    <property type="term" value="P:intracellular iron ion homeostasis"/>
    <property type="evidence" value="ECO:0007669"/>
    <property type="project" value="TreeGrafter"/>
</dbReference>
<protein>
    <recommendedName>
        <fullName evidence="9">Chloride channel protein</fullName>
    </recommendedName>
</protein>
<evidence type="ECO:0000313" key="11">
    <source>
        <dbReference type="EMBL" id="KIP06518.1"/>
    </source>
</evidence>
<keyword evidence="12" id="KW-1185">Reference proteome</keyword>
<feature type="domain" description="CBS" evidence="10">
    <location>
        <begin position="684"/>
        <end position="740"/>
    </location>
</feature>
<dbReference type="SUPFAM" id="SSF54631">
    <property type="entry name" value="CBS-domain pair"/>
    <property type="match status" value="1"/>
</dbReference>
<dbReference type="InterPro" id="IPR014743">
    <property type="entry name" value="Cl-channel_core"/>
</dbReference>
<evidence type="ECO:0000256" key="5">
    <source>
        <dbReference type="ARBA" id="ARBA00023065"/>
    </source>
</evidence>
<comment type="similarity">
    <text evidence="9">Belongs to the chloride channel (TC 2.A.49) family.</text>
</comment>
<keyword evidence="8" id="KW-0129">CBS domain</keyword>